<reference evidence="1" key="1">
    <citation type="journal article" date="2020" name="Fungal Divers.">
        <title>Resolving the Mortierellaceae phylogeny through synthesis of multi-gene phylogenetics and phylogenomics.</title>
        <authorList>
            <person name="Vandepol N."/>
            <person name="Liber J."/>
            <person name="Desiro A."/>
            <person name="Na H."/>
            <person name="Kennedy M."/>
            <person name="Barry K."/>
            <person name="Grigoriev I.V."/>
            <person name="Miller A.N."/>
            <person name="O'Donnell K."/>
            <person name="Stajich J.E."/>
            <person name="Bonito G."/>
        </authorList>
    </citation>
    <scope>NUCLEOTIDE SEQUENCE</scope>
    <source>
        <strain evidence="1">KOD948</strain>
    </source>
</reference>
<comment type="caution">
    <text evidence="1">The sequence shown here is derived from an EMBL/GenBank/DDBJ whole genome shotgun (WGS) entry which is preliminary data.</text>
</comment>
<dbReference type="EMBL" id="JAAAJA010001598">
    <property type="protein sequence ID" value="KAG0247102.1"/>
    <property type="molecule type" value="Genomic_DNA"/>
</dbReference>
<keyword evidence="2" id="KW-1185">Reference proteome</keyword>
<name>A0A9P6TV18_9FUNG</name>
<gene>
    <name evidence="1" type="ORF">BG011_002001</name>
</gene>
<accession>A0A9P6TV18</accession>
<sequence>TRGEAVAIPHLPQSFSSLNHGEMAKLALEKLEKADEISKDALVLLSGIINTLSPGAGSFTLSPKIKSQSLVPSLSQKLPAIEVLLSELLLALCPDLNEDPHAEATLVDLQAEIWELLGRSAKVNERNKDQKAVRTVLVIMDHICTLLTTEQLVPPVSEHVFVSAWSHILNVLFQGSNVRAIPGELVSSASKSCRSMVEEEFGSMIKYNSGRKVDMSIRVFVNLTWENEICIFEFKSTRVSDATCQQQQRKSVRLNGAILLDLEKRGLDIARSYPIIAEARGLVMDFYTLRRYDDVLGAGRSMPSTSSGVWLPSHQSQLKQFLKSDSFHVLLAFAVSE</sequence>
<evidence type="ECO:0000313" key="2">
    <source>
        <dbReference type="Proteomes" id="UP000726737"/>
    </source>
</evidence>
<dbReference type="AlphaFoldDB" id="A0A9P6TV18"/>
<protein>
    <submittedName>
        <fullName evidence="1">Uncharacterized protein</fullName>
    </submittedName>
</protein>
<dbReference type="Proteomes" id="UP000726737">
    <property type="component" value="Unassembled WGS sequence"/>
</dbReference>
<evidence type="ECO:0000313" key="1">
    <source>
        <dbReference type="EMBL" id="KAG0247102.1"/>
    </source>
</evidence>
<proteinExistence type="predicted"/>
<organism evidence="1 2">
    <name type="scientific">Mortierella polycephala</name>
    <dbReference type="NCBI Taxonomy" id="41804"/>
    <lineage>
        <taxon>Eukaryota</taxon>
        <taxon>Fungi</taxon>
        <taxon>Fungi incertae sedis</taxon>
        <taxon>Mucoromycota</taxon>
        <taxon>Mortierellomycotina</taxon>
        <taxon>Mortierellomycetes</taxon>
        <taxon>Mortierellales</taxon>
        <taxon>Mortierellaceae</taxon>
        <taxon>Mortierella</taxon>
    </lineage>
</organism>
<feature type="non-terminal residue" evidence="1">
    <location>
        <position position="337"/>
    </location>
</feature>
<dbReference type="OrthoDB" id="2423781at2759"/>